<evidence type="ECO:0000256" key="5">
    <source>
        <dbReference type="ARBA" id="ARBA00022705"/>
    </source>
</evidence>
<dbReference type="FunFam" id="1.10.150.20:FF:000006">
    <property type="entry name" value="DNA ligase"/>
    <property type="match status" value="1"/>
</dbReference>
<protein>
    <recommendedName>
        <fullName evidence="3 15">DNA ligase</fullName>
        <ecNumber evidence="2 15">6.5.1.2</ecNumber>
    </recommendedName>
    <alternativeName>
        <fullName evidence="15">Polydeoxyribonucleotide synthase [NAD(+)]</fullName>
    </alternativeName>
</protein>
<keyword evidence="7 15" id="KW-0227">DNA damage</keyword>
<dbReference type="Proteomes" id="UP000280960">
    <property type="component" value="Chromosome"/>
</dbReference>
<keyword evidence="5 15" id="KW-0235">DNA replication</keyword>
<dbReference type="InterPro" id="IPR018239">
    <property type="entry name" value="DNA_ligase_AS"/>
</dbReference>
<dbReference type="Pfam" id="PF14520">
    <property type="entry name" value="HHH_5"/>
    <property type="match status" value="1"/>
</dbReference>
<dbReference type="RefSeq" id="WP_122014199.1">
    <property type="nucleotide sequence ID" value="NZ_CP033169.1"/>
</dbReference>
<evidence type="ECO:0000256" key="16">
    <source>
        <dbReference type="RuleBase" id="RU000618"/>
    </source>
</evidence>
<dbReference type="PANTHER" id="PTHR23389">
    <property type="entry name" value="CHROMOSOME TRANSMISSION FIDELITY FACTOR 18"/>
    <property type="match status" value="1"/>
</dbReference>
<sequence>MDKGKAEARIKDLREKINYHNKQYYVYDNPVISDAEYDKLMRELESLEREFPEFVTPDSPTQRVGGEPLPAFRQVTHRVPMMSLADAFDEGELKDFHRRVTEAVGQDVEYVVELKIDGLAISLTYENGLLITAATRGDGVVGEDVTQNIKTIKSVPLRLDFPEDKKPSIIEVRGEVYLPKEGFRKLNEEREDMELPLFANPRNAAAGSLRQLDPKITASRPLSTFMYALGHVEGVEFTKHIEVLEFYKTCGFRVNPDIVLFKNFNDVMDYCMSWREKRDTLPYEIDGIVIKVNSLEQQRILGFTAKSPRWAIAYKFPAEQKTTVINDIIVRVGRTGVLTPTAELTPVRIAGSTVSRATLHNEDYIKEKDIRIGDTVVVQKAGDVIPEVVEVIKEKRTGNEKVFKMPHRCPECGAEAIRLPGEAAYRCTGVSCPAQIRRSIIHFVSRDAMDIRGLGEAIVTQLLSEGLIKDAADIYKLTREDLVPLERMGEKSAANLLSAIENSKSRPLGRLIYALGIPFIGSKAATILADAFGSMEKLEKATYEELIDIPEIGDKMAESIVTFFKQDQTRRLLSRLKAAGVNMGAEKKEKSEEGPSPFKDLTFVLTGTLKHYTRPQATEIIEKLGGKVTGSVSKKTDYVVVGEDPGSKYDKAVKLGVKILNEEQFEQMLGRNM</sequence>
<dbReference type="InterPro" id="IPR041663">
    <property type="entry name" value="DisA/LigA_HHH"/>
</dbReference>
<gene>
    <name evidence="15 18" type="primary">ligA</name>
    <name evidence="18" type="ORF">D2962_03900</name>
</gene>
<dbReference type="CDD" id="cd17748">
    <property type="entry name" value="BRCT_DNA_ligase_like"/>
    <property type="match status" value="1"/>
</dbReference>
<dbReference type="Gene3D" id="3.40.50.10190">
    <property type="entry name" value="BRCT domain"/>
    <property type="match status" value="1"/>
</dbReference>
<comment type="cofactor">
    <cofactor evidence="15">
        <name>Mg(2+)</name>
        <dbReference type="ChEBI" id="CHEBI:18420"/>
    </cofactor>
    <cofactor evidence="15">
        <name>Mn(2+)</name>
        <dbReference type="ChEBI" id="CHEBI:29035"/>
    </cofactor>
</comment>
<feature type="binding site" evidence="15">
    <location>
        <position position="175"/>
    </location>
    <ligand>
        <name>NAD(+)</name>
        <dbReference type="ChEBI" id="CHEBI:57540"/>
    </ligand>
</feature>
<feature type="binding site" evidence="15">
    <location>
        <position position="291"/>
    </location>
    <ligand>
        <name>NAD(+)</name>
        <dbReference type="ChEBI" id="CHEBI:57540"/>
    </ligand>
</feature>
<evidence type="ECO:0000256" key="7">
    <source>
        <dbReference type="ARBA" id="ARBA00022763"/>
    </source>
</evidence>
<dbReference type="SMART" id="SM00292">
    <property type="entry name" value="BRCT"/>
    <property type="match status" value="1"/>
</dbReference>
<evidence type="ECO:0000256" key="2">
    <source>
        <dbReference type="ARBA" id="ARBA00012722"/>
    </source>
</evidence>
<dbReference type="Gene3D" id="1.10.150.20">
    <property type="entry name" value="5' to 3' exonuclease, C-terminal subdomain"/>
    <property type="match status" value="2"/>
</dbReference>
<dbReference type="SUPFAM" id="SSF50249">
    <property type="entry name" value="Nucleic acid-binding proteins"/>
    <property type="match status" value="1"/>
</dbReference>
<dbReference type="NCBIfam" id="TIGR00575">
    <property type="entry name" value="dnlj"/>
    <property type="match status" value="1"/>
</dbReference>
<dbReference type="KEGG" id="bacg:D2962_03900"/>
<dbReference type="PROSITE" id="PS01056">
    <property type="entry name" value="DNA_LIGASE_N2"/>
    <property type="match status" value="1"/>
</dbReference>
<evidence type="ECO:0000256" key="15">
    <source>
        <dbReference type="HAMAP-Rule" id="MF_01588"/>
    </source>
</evidence>
<dbReference type="EC" id="6.5.1.2" evidence="2 15"/>
<dbReference type="Gene3D" id="2.40.50.140">
    <property type="entry name" value="Nucleic acid-binding proteins"/>
    <property type="match status" value="1"/>
</dbReference>
<dbReference type="FunFam" id="3.30.470.30:FF:000001">
    <property type="entry name" value="DNA ligase"/>
    <property type="match status" value="1"/>
</dbReference>
<dbReference type="FunFam" id="1.10.150.20:FF:000007">
    <property type="entry name" value="DNA ligase"/>
    <property type="match status" value="1"/>
</dbReference>
<evidence type="ECO:0000256" key="4">
    <source>
        <dbReference type="ARBA" id="ARBA00022598"/>
    </source>
</evidence>
<comment type="function">
    <text evidence="1 15">DNA ligase that catalyzes the formation of phosphodiester linkages between 5'-phosphoryl and 3'-hydroxyl groups in double-stranded DNA using NAD as a coenzyme and as the energy source for the reaction. It is essential for DNA replication and repair of damaged DNA.</text>
</comment>
<dbReference type="InterPro" id="IPR004150">
    <property type="entry name" value="NAD_DNA_ligase_OB"/>
</dbReference>
<feature type="binding site" evidence="15">
    <location>
        <begin position="83"/>
        <end position="84"/>
    </location>
    <ligand>
        <name>NAD(+)</name>
        <dbReference type="ChEBI" id="CHEBI:57540"/>
    </ligand>
</feature>
<feature type="binding site" evidence="15">
    <location>
        <begin position="34"/>
        <end position="38"/>
    </location>
    <ligand>
        <name>NAD(+)</name>
        <dbReference type="ChEBI" id="CHEBI:57540"/>
    </ligand>
</feature>
<feature type="binding site" evidence="15">
    <location>
        <position position="427"/>
    </location>
    <ligand>
        <name>Zn(2+)</name>
        <dbReference type="ChEBI" id="CHEBI:29105"/>
    </ligand>
</feature>
<feature type="binding site" evidence="15">
    <location>
        <position position="412"/>
    </location>
    <ligand>
        <name>Zn(2+)</name>
        <dbReference type="ChEBI" id="CHEBI:29105"/>
    </ligand>
</feature>
<dbReference type="SMART" id="SM00532">
    <property type="entry name" value="LIGANc"/>
    <property type="match status" value="1"/>
</dbReference>
<dbReference type="InterPro" id="IPR004149">
    <property type="entry name" value="Znf_DNAligase_C4"/>
</dbReference>
<dbReference type="SMART" id="SM00278">
    <property type="entry name" value="HhH1"/>
    <property type="match status" value="3"/>
</dbReference>
<evidence type="ECO:0000256" key="14">
    <source>
        <dbReference type="ARBA" id="ARBA00060881"/>
    </source>
</evidence>
<accession>A0A3G2R3E6</accession>
<feature type="active site" description="N6-AMP-lysine intermediate" evidence="15">
    <location>
        <position position="115"/>
    </location>
</feature>
<dbReference type="HAMAP" id="MF_01588">
    <property type="entry name" value="DNA_ligase_A"/>
    <property type="match status" value="1"/>
</dbReference>
<dbReference type="Pfam" id="PF03120">
    <property type="entry name" value="OB_DNA_ligase"/>
    <property type="match status" value="1"/>
</dbReference>
<keyword evidence="4 15" id="KW-0436">Ligase</keyword>
<feature type="domain" description="BRCT" evidence="17">
    <location>
        <begin position="593"/>
        <end position="673"/>
    </location>
</feature>
<evidence type="ECO:0000256" key="8">
    <source>
        <dbReference type="ARBA" id="ARBA00022833"/>
    </source>
</evidence>
<dbReference type="FunFam" id="2.40.50.140:FF:000012">
    <property type="entry name" value="DNA ligase"/>
    <property type="match status" value="1"/>
</dbReference>
<evidence type="ECO:0000256" key="10">
    <source>
        <dbReference type="ARBA" id="ARBA00023027"/>
    </source>
</evidence>
<dbReference type="SUPFAM" id="SSF52113">
    <property type="entry name" value="BRCT domain"/>
    <property type="match status" value="1"/>
</dbReference>
<proteinExistence type="inferred from homology"/>
<feature type="binding site" evidence="15">
    <location>
        <position position="113"/>
    </location>
    <ligand>
        <name>NAD(+)</name>
        <dbReference type="ChEBI" id="CHEBI:57540"/>
    </ligand>
</feature>
<comment type="similarity">
    <text evidence="14 15">Belongs to the NAD-dependent DNA ligase family. LigA subfamily.</text>
</comment>
<dbReference type="SUPFAM" id="SSF47781">
    <property type="entry name" value="RuvA domain 2-like"/>
    <property type="match status" value="1"/>
</dbReference>
<dbReference type="Pfam" id="PF01653">
    <property type="entry name" value="DNA_ligase_aden"/>
    <property type="match status" value="1"/>
</dbReference>
<dbReference type="PANTHER" id="PTHR23389:SF9">
    <property type="entry name" value="DNA LIGASE"/>
    <property type="match status" value="1"/>
</dbReference>
<comment type="catalytic activity">
    <reaction evidence="13 15 16">
        <text>NAD(+) + (deoxyribonucleotide)n-3'-hydroxyl + 5'-phospho-(deoxyribonucleotide)m = (deoxyribonucleotide)n+m + AMP + beta-nicotinamide D-nucleotide.</text>
        <dbReference type="EC" id="6.5.1.2"/>
    </reaction>
</comment>
<keyword evidence="11 15" id="KW-0234">DNA repair</keyword>
<dbReference type="Gene3D" id="6.20.10.30">
    <property type="match status" value="1"/>
</dbReference>
<evidence type="ECO:0000256" key="1">
    <source>
        <dbReference type="ARBA" id="ARBA00004067"/>
    </source>
</evidence>
<evidence type="ECO:0000256" key="6">
    <source>
        <dbReference type="ARBA" id="ARBA00022723"/>
    </source>
</evidence>
<dbReference type="GO" id="GO:0003911">
    <property type="term" value="F:DNA ligase (NAD+) activity"/>
    <property type="evidence" value="ECO:0007669"/>
    <property type="project" value="UniProtKB-UniRule"/>
</dbReference>
<dbReference type="GO" id="GO:0046872">
    <property type="term" value="F:metal ion binding"/>
    <property type="evidence" value="ECO:0007669"/>
    <property type="project" value="UniProtKB-KW"/>
</dbReference>
<feature type="binding site" evidence="15">
    <location>
        <position position="136"/>
    </location>
    <ligand>
        <name>NAD(+)</name>
        <dbReference type="ChEBI" id="CHEBI:57540"/>
    </ligand>
</feature>
<dbReference type="InterPro" id="IPR036420">
    <property type="entry name" value="BRCT_dom_sf"/>
</dbReference>
<dbReference type="InterPro" id="IPR033136">
    <property type="entry name" value="DNA_ligase_CS"/>
</dbReference>
<dbReference type="InterPro" id="IPR010994">
    <property type="entry name" value="RuvA_2-like"/>
</dbReference>
<dbReference type="GO" id="GO:0005829">
    <property type="term" value="C:cytosol"/>
    <property type="evidence" value="ECO:0007669"/>
    <property type="project" value="TreeGrafter"/>
</dbReference>
<keyword evidence="10 15" id="KW-0520">NAD</keyword>
<dbReference type="Pfam" id="PF22745">
    <property type="entry name" value="Nlig-Ia"/>
    <property type="match status" value="1"/>
</dbReference>
<feature type="binding site" evidence="15">
    <location>
        <position position="409"/>
    </location>
    <ligand>
        <name>Zn(2+)</name>
        <dbReference type="ChEBI" id="CHEBI:29105"/>
    </ligand>
</feature>
<dbReference type="InterPro" id="IPR012340">
    <property type="entry name" value="NA-bd_OB-fold"/>
</dbReference>
<evidence type="ECO:0000256" key="11">
    <source>
        <dbReference type="ARBA" id="ARBA00023204"/>
    </source>
</evidence>
<dbReference type="Gene3D" id="3.30.470.30">
    <property type="entry name" value="DNA ligase/mRNA capping enzyme"/>
    <property type="match status" value="1"/>
</dbReference>
<dbReference type="GO" id="GO:0003677">
    <property type="term" value="F:DNA binding"/>
    <property type="evidence" value="ECO:0007669"/>
    <property type="project" value="InterPro"/>
</dbReference>
<dbReference type="InterPro" id="IPR013840">
    <property type="entry name" value="DNAligase_N"/>
</dbReference>
<dbReference type="InterPro" id="IPR001679">
    <property type="entry name" value="DNA_ligase"/>
</dbReference>
<feature type="binding site" evidence="15">
    <location>
        <position position="315"/>
    </location>
    <ligand>
        <name>NAD(+)</name>
        <dbReference type="ChEBI" id="CHEBI:57540"/>
    </ligand>
</feature>
<dbReference type="Pfam" id="PF03119">
    <property type="entry name" value="DNA_ligase_ZBD"/>
    <property type="match status" value="1"/>
</dbReference>
<dbReference type="Pfam" id="PF00533">
    <property type="entry name" value="BRCT"/>
    <property type="match status" value="1"/>
</dbReference>
<dbReference type="PROSITE" id="PS50172">
    <property type="entry name" value="BRCT"/>
    <property type="match status" value="1"/>
</dbReference>
<name>A0A3G2R3E6_9FIRM</name>
<dbReference type="InterPro" id="IPR013839">
    <property type="entry name" value="DNAligase_adenylation"/>
</dbReference>
<dbReference type="InterPro" id="IPR003583">
    <property type="entry name" value="Hlx-hairpin-Hlx_DNA-bd_motif"/>
</dbReference>
<dbReference type="NCBIfam" id="NF005932">
    <property type="entry name" value="PRK07956.1"/>
    <property type="match status" value="1"/>
</dbReference>
<dbReference type="GO" id="GO:0006281">
    <property type="term" value="P:DNA repair"/>
    <property type="evidence" value="ECO:0007669"/>
    <property type="project" value="UniProtKB-KW"/>
</dbReference>
<keyword evidence="6 15" id="KW-0479">Metal-binding</keyword>
<dbReference type="FunFam" id="3.40.50.10190:FF:000054">
    <property type="entry name" value="DNA ligase"/>
    <property type="match status" value="1"/>
</dbReference>
<dbReference type="AlphaFoldDB" id="A0A3G2R3E6"/>
<evidence type="ECO:0000256" key="3">
    <source>
        <dbReference type="ARBA" id="ARBA00013308"/>
    </source>
</evidence>
<evidence type="ECO:0000256" key="12">
    <source>
        <dbReference type="ARBA" id="ARBA00023211"/>
    </source>
</evidence>
<reference evidence="18 19" key="1">
    <citation type="submission" date="2018-10" db="EMBL/GenBank/DDBJ databases">
        <authorList>
            <person name="Zhang X."/>
        </authorList>
    </citation>
    <scope>NUCLEOTIDE SEQUENCE [LARGE SCALE GENOMIC DNA]</scope>
    <source>
        <strain evidence="18 19">SK-G1</strain>
    </source>
</reference>
<keyword evidence="8 15" id="KW-0862">Zinc</keyword>
<keyword evidence="9 15" id="KW-0460">Magnesium</keyword>
<dbReference type="GO" id="GO:0006260">
    <property type="term" value="P:DNA replication"/>
    <property type="evidence" value="ECO:0007669"/>
    <property type="project" value="UniProtKB-KW"/>
</dbReference>
<dbReference type="FunFam" id="1.10.287.610:FF:000002">
    <property type="entry name" value="DNA ligase"/>
    <property type="match status" value="1"/>
</dbReference>
<evidence type="ECO:0000256" key="13">
    <source>
        <dbReference type="ARBA" id="ARBA00034005"/>
    </source>
</evidence>
<evidence type="ECO:0000259" key="17">
    <source>
        <dbReference type="PROSITE" id="PS50172"/>
    </source>
</evidence>
<dbReference type="SUPFAM" id="SSF56091">
    <property type="entry name" value="DNA ligase/mRNA capping enzyme, catalytic domain"/>
    <property type="match status" value="1"/>
</dbReference>
<dbReference type="EMBL" id="CP033169">
    <property type="protein sequence ID" value="AYO29861.1"/>
    <property type="molecule type" value="Genomic_DNA"/>
</dbReference>
<dbReference type="Gene3D" id="1.10.287.610">
    <property type="entry name" value="Helix hairpin bin"/>
    <property type="match status" value="1"/>
</dbReference>
<evidence type="ECO:0000313" key="18">
    <source>
        <dbReference type="EMBL" id="AYO29861.1"/>
    </source>
</evidence>
<dbReference type="InterPro" id="IPR001357">
    <property type="entry name" value="BRCT_dom"/>
</dbReference>
<dbReference type="CDD" id="cd00114">
    <property type="entry name" value="LIGANc"/>
    <property type="match status" value="1"/>
</dbReference>
<dbReference type="PROSITE" id="PS01055">
    <property type="entry name" value="DNA_LIGASE_N1"/>
    <property type="match status" value="1"/>
</dbReference>
<evidence type="ECO:0000313" key="19">
    <source>
        <dbReference type="Proteomes" id="UP000280960"/>
    </source>
</evidence>
<keyword evidence="12 15" id="KW-0464">Manganese</keyword>
<organism evidence="18 19">
    <name type="scientific">Biomaibacter acetigenes</name>
    <dbReference type="NCBI Taxonomy" id="2316383"/>
    <lineage>
        <taxon>Bacteria</taxon>
        <taxon>Bacillati</taxon>
        <taxon>Bacillota</taxon>
        <taxon>Clostridia</taxon>
        <taxon>Thermosediminibacterales</taxon>
        <taxon>Tepidanaerobacteraceae</taxon>
        <taxon>Biomaibacter</taxon>
    </lineage>
</organism>
<dbReference type="Pfam" id="PF12826">
    <property type="entry name" value="HHH_2"/>
    <property type="match status" value="1"/>
</dbReference>
<dbReference type="PIRSF" id="PIRSF001604">
    <property type="entry name" value="LigA"/>
    <property type="match status" value="1"/>
</dbReference>
<keyword evidence="19" id="KW-1185">Reference proteome</keyword>
<evidence type="ECO:0000256" key="9">
    <source>
        <dbReference type="ARBA" id="ARBA00022842"/>
    </source>
</evidence>
<feature type="binding site" evidence="15">
    <location>
        <position position="432"/>
    </location>
    <ligand>
        <name>Zn(2+)</name>
        <dbReference type="ChEBI" id="CHEBI:29105"/>
    </ligand>
</feature>